<feature type="region of interest" description="Disordered" evidence="1">
    <location>
        <begin position="1"/>
        <end position="123"/>
    </location>
</feature>
<dbReference type="Pfam" id="PF00004">
    <property type="entry name" value="AAA"/>
    <property type="match status" value="1"/>
</dbReference>
<dbReference type="GO" id="GO:0004176">
    <property type="term" value="F:ATP-dependent peptidase activity"/>
    <property type="evidence" value="ECO:0007669"/>
    <property type="project" value="InterPro"/>
</dbReference>
<dbReference type="PANTHER" id="PTHR43718:SF2">
    <property type="entry name" value="LON PROTEASE HOMOLOG, MITOCHONDRIAL"/>
    <property type="match status" value="1"/>
</dbReference>
<dbReference type="Gene3D" id="1.10.8.60">
    <property type="match status" value="1"/>
</dbReference>
<feature type="compositionally biased region" description="Basic and acidic residues" evidence="1">
    <location>
        <begin position="87"/>
        <end position="100"/>
    </location>
</feature>
<dbReference type="SUPFAM" id="SSF52540">
    <property type="entry name" value="P-loop containing nucleoside triphosphate hydrolases"/>
    <property type="match status" value="1"/>
</dbReference>
<dbReference type="GO" id="GO:0004252">
    <property type="term" value="F:serine-type endopeptidase activity"/>
    <property type="evidence" value="ECO:0007669"/>
    <property type="project" value="InterPro"/>
</dbReference>
<dbReference type="PANTHER" id="PTHR43718">
    <property type="entry name" value="LON PROTEASE"/>
    <property type="match status" value="1"/>
</dbReference>
<protein>
    <recommendedName>
        <fullName evidence="2">ATPase AAA-type core domain-containing protein</fullName>
    </recommendedName>
</protein>
<accession>A0A6C0LMN7</accession>
<dbReference type="GO" id="GO:0006515">
    <property type="term" value="P:protein quality control for misfolded or incompletely synthesized proteins"/>
    <property type="evidence" value="ECO:0007669"/>
    <property type="project" value="TreeGrafter"/>
</dbReference>
<feature type="compositionally biased region" description="Basic residues" evidence="1">
    <location>
        <begin position="102"/>
        <end position="118"/>
    </location>
</feature>
<dbReference type="InterPro" id="IPR003959">
    <property type="entry name" value="ATPase_AAA_core"/>
</dbReference>
<evidence type="ECO:0000256" key="1">
    <source>
        <dbReference type="SAM" id="MobiDB-lite"/>
    </source>
</evidence>
<dbReference type="Gene3D" id="3.40.50.300">
    <property type="entry name" value="P-loop containing nucleotide triphosphate hydrolases"/>
    <property type="match status" value="1"/>
</dbReference>
<sequence length="548" mass="63169">MATKKGDCESGGSSDNEEYSDTSSGEVYTNDCDDCEDDDDEDEVCDDEIGDDDDEDCDEDDCDEPSGGFFNKHDEENSRDGSGSRGSSDKKRREHKDNKQKQSQKQRKDKKDNKKQHSQQKQGVFLILKRIPEKRLIKKTKYNFYKKYNDDEKGYFDSLTTDEKNTISMLEDKLETSRTTLTVPMRFKVLDLEMNERTKRSIIFKLESINRMSSTSGEYHKINNWLCILNEIPFNRYYNIPVKNTDGNDKICVFLSNIRERMNKEIYGHKDAKEQIVRVLAQLISFPKANGYIIGIQGAAGIGKTKLIKEGICNALNYPNAFISLSGTDDASFLRGHSYTYEGATYGKICESLIKTGIMNPLLLFDELDKVSNTYKGQEIINTLIHITDPVQNDRFNDRYFEEIDLDISRSMIVFTFNDESLINPILKDRMIVINVKGYNNQEKLVLAKDYIIPEILLQYNLTKGDVRFSDEVLTHIIETIEAEEGVRNLKRAINNTISWINMMRYVSIDDLTISLPYDIDIKFYDKYCATNCGSHNMRKDVLHSLYN</sequence>
<name>A0A6C0LMN7_9ZZZZ</name>
<dbReference type="GO" id="GO:0005524">
    <property type="term" value="F:ATP binding"/>
    <property type="evidence" value="ECO:0007669"/>
    <property type="project" value="InterPro"/>
</dbReference>
<dbReference type="EMBL" id="MN740525">
    <property type="protein sequence ID" value="QHU31265.1"/>
    <property type="molecule type" value="Genomic_DNA"/>
</dbReference>
<dbReference type="GO" id="GO:0016887">
    <property type="term" value="F:ATP hydrolysis activity"/>
    <property type="evidence" value="ECO:0007669"/>
    <property type="project" value="InterPro"/>
</dbReference>
<reference evidence="3" key="1">
    <citation type="journal article" date="2020" name="Nature">
        <title>Giant virus diversity and host interactions through global metagenomics.</title>
        <authorList>
            <person name="Schulz F."/>
            <person name="Roux S."/>
            <person name="Paez-Espino D."/>
            <person name="Jungbluth S."/>
            <person name="Walsh D.A."/>
            <person name="Denef V.J."/>
            <person name="McMahon K.D."/>
            <person name="Konstantinidis K.T."/>
            <person name="Eloe-Fadrosh E.A."/>
            <person name="Kyrpides N.C."/>
            <person name="Woyke T."/>
        </authorList>
    </citation>
    <scope>NUCLEOTIDE SEQUENCE</scope>
    <source>
        <strain evidence="3">GVMAG-M-3300027963-21</strain>
    </source>
</reference>
<organism evidence="3">
    <name type="scientific">viral metagenome</name>
    <dbReference type="NCBI Taxonomy" id="1070528"/>
    <lineage>
        <taxon>unclassified sequences</taxon>
        <taxon>metagenomes</taxon>
        <taxon>organismal metagenomes</taxon>
    </lineage>
</organism>
<dbReference type="InterPro" id="IPR027065">
    <property type="entry name" value="Lon_Prtase"/>
</dbReference>
<dbReference type="InterPro" id="IPR027417">
    <property type="entry name" value="P-loop_NTPase"/>
</dbReference>
<feature type="domain" description="ATPase AAA-type core" evidence="2">
    <location>
        <begin position="297"/>
        <end position="432"/>
    </location>
</feature>
<evidence type="ECO:0000259" key="2">
    <source>
        <dbReference type="Pfam" id="PF00004"/>
    </source>
</evidence>
<dbReference type="AlphaFoldDB" id="A0A6C0LMN7"/>
<feature type="compositionally biased region" description="Acidic residues" evidence="1">
    <location>
        <begin position="31"/>
        <end position="64"/>
    </location>
</feature>
<evidence type="ECO:0000313" key="3">
    <source>
        <dbReference type="EMBL" id="QHU31265.1"/>
    </source>
</evidence>
<proteinExistence type="predicted"/>